<dbReference type="AlphaFoldDB" id="A0A9Q4IH43"/>
<keyword evidence="2" id="KW-0732">Signal</keyword>
<dbReference type="RefSeq" id="WP_269027546.1">
    <property type="nucleotide sequence ID" value="NZ_BAABDP010000020.1"/>
</dbReference>
<evidence type="ECO:0000256" key="1">
    <source>
        <dbReference type="SAM" id="Phobius"/>
    </source>
</evidence>
<dbReference type="EMBL" id="JANRML010000004">
    <property type="protein sequence ID" value="MCZ2220758.1"/>
    <property type="molecule type" value="Genomic_DNA"/>
</dbReference>
<keyword evidence="1" id="KW-0472">Membrane</keyword>
<evidence type="ECO:0000313" key="3">
    <source>
        <dbReference type="EMBL" id="MCZ2220758.1"/>
    </source>
</evidence>
<accession>A0A9Q4IH43</accession>
<name>A0A9Q4IH43_9CORY</name>
<evidence type="ECO:0000313" key="4">
    <source>
        <dbReference type="Proteomes" id="UP001071110"/>
    </source>
</evidence>
<keyword evidence="4" id="KW-1185">Reference proteome</keyword>
<organism evidence="3 4">
    <name type="scientific">Corynebacterium pilbarense</name>
    <dbReference type="NCBI Taxonomy" id="1288393"/>
    <lineage>
        <taxon>Bacteria</taxon>
        <taxon>Bacillati</taxon>
        <taxon>Actinomycetota</taxon>
        <taxon>Actinomycetes</taxon>
        <taxon>Mycobacteriales</taxon>
        <taxon>Corynebacteriaceae</taxon>
        <taxon>Corynebacterium</taxon>
    </lineage>
</organism>
<keyword evidence="1" id="KW-0812">Transmembrane</keyword>
<proteinExistence type="predicted"/>
<evidence type="ECO:0000256" key="2">
    <source>
        <dbReference type="SAM" id="SignalP"/>
    </source>
</evidence>
<evidence type="ECO:0008006" key="5">
    <source>
        <dbReference type="Google" id="ProtNLM"/>
    </source>
</evidence>
<feature type="transmembrane region" description="Helical" evidence="1">
    <location>
        <begin position="98"/>
        <end position="120"/>
    </location>
</feature>
<keyword evidence="1" id="KW-1133">Transmembrane helix</keyword>
<feature type="chain" id="PRO_5040485365" description="Secreted protein" evidence="2">
    <location>
        <begin position="26"/>
        <end position="132"/>
    </location>
</feature>
<sequence length="132" mass="13747">MRRRIRSAVAATACAVALTAVPAGAETITRDTQERVTVEKTCKMKVDEKGTPIIDADGNPIPVTDKNGKQVCQEKKVAGGSSSSASKWADDTTDELRIGAIVGVIGALLALVLGGGLLFIESVDITMLPPAR</sequence>
<gene>
    <name evidence="3" type="ORF">NUW87_05130</name>
</gene>
<reference evidence="3" key="1">
    <citation type="submission" date="2022-08" db="EMBL/GenBank/DDBJ databases">
        <title>Corynebacterium sp. nov., isolated from clinical breast specimens.</title>
        <authorList>
            <person name="Zhang T."/>
        </authorList>
    </citation>
    <scope>NUCLEOTIDE SEQUENCE</scope>
    <source>
        <strain evidence="3">CCUG 57942</strain>
    </source>
</reference>
<feature type="signal peptide" evidence="2">
    <location>
        <begin position="1"/>
        <end position="25"/>
    </location>
</feature>
<comment type="caution">
    <text evidence="3">The sequence shown here is derived from an EMBL/GenBank/DDBJ whole genome shotgun (WGS) entry which is preliminary data.</text>
</comment>
<dbReference type="Proteomes" id="UP001071110">
    <property type="component" value="Unassembled WGS sequence"/>
</dbReference>
<protein>
    <recommendedName>
        <fullName evidence="5">Secreted protein</fullName>
    </recommendedName>
</protein>